<feature type="binding site" evidence="7">
    <location>
        <position position="41"/>
    </location>
    <ligand>
        <name>ATP</name>
        <dbReference type="ChEBI" id="CHEBI:30616"/>
    </ligand>
</feature>
<evidence type="ECO:0000256" key="6">
    <source>
        <dbReference type="ARBA" id="ARBA00022840"/>
    </source>
</evidence>
<evidence type="ECO:0000256" key="4">
    <source>
        <dbReference type="ARBA" id="ARBA00022741"/>
    </source>
</evidence>
<feature type="region of interest" description="Disordered" evidence="8">
    <location>
        <begin position="279"/>
        <end position="325"/>
    </location>
</feature>
<dbReference type="CDD" id="cd14014">
    <property type="entry name" value="STKc_PknB_like"/>
    <property type="match status" value="1"/>
</dbReference>
<accession>A0A8J4E8P5</accession>
<dbReference type="AlphaFoldDB" id="A0A8J4E8P5"/>
<feature type="domain" description="Protein kinase" evidence="10">
    <location>
        <begin position="12"/>
        <end position="268"/>
    </location>
</feature>
<evidence type="ECO:0000256" key="9">
    <source>
        <dbReference type="SAM" id="Phobius"/>
    </source>
</evidence>
<dbReference type="PROSITE" id="PS00108">
    <property type="entry name" value="PROTEIN_KINASE_ST"/>
    <property type="match status" value="1"/>
</dbReference>
<evidence type="ECO:0000259" key="10">
    <source>
        <dbReference type="PROSITE" id="PS50011"/>
    </source>
</evidence>
<dbReference type="EC" id="2.7.11.1" evidence="1"/>
<keyword evidence="9" id="KW-0472">Membrane</keyword>
<evidence type="ECO:0000256" key="2">
    <source>
        <dbReference type="ARBA" id="ARBA00022527"/>
    </source>
</evidence>
<feature type="compositionally biased region" description="Pro residues" evidence="8">
    <location>
        <begin position="305"/>
        <end position="316"/>
    </location>
</feature>
<dbReference type="PROSITE" id="PS00107">
    <property type="entry name" value="PROTEIN_KINASE_ATP"/>
    <property type="match status" value="1"/>
</dbReference>
<dbReference type="Pfam" id="PF00069">
    <property type="entry name" value="Pkinase"/>
    <property type="match status" value="1"/>
</dbReference>
<dbReference type="PANTHER" id="PTHR43289:SF6">
    <property type="entry name" value="SERINE_THREONINE-PROTEIN KINASE NEKL-3"/>
    <property type="match status" value="1"/>
</dbReference>
<dbReference type="GO" id="GO:0004674">
    <property type="term" value="F:protein serine/threonine kinase activity"/>
    <property type="evidence" value="ECO:0007669"/>
    <property type="project" value="UniProtKB-KW"/>
</dbReference>
<dbReference type="SUPFAM" id="SSF56112">
    <property type="entry name" value="Protein kinase-like (PK-like)"/>
    <property type="match status" value="1"/>
</dbReference>
<dbReference type="EMBL" id="BOPH01000010">
    <property type="protein sequence ID" value="GIJ65906.1"/>
    <property type="molecule type" value="Genomic_DNA"/>
</dbReference>
<dbReference type="PROSITE" id="PS50011">
    <property type="entry name" value="PROTEIN_KINASE_DOM"/>
    <property type="match status" value="1"/>
</dbReference>
<keyword evidence="5" id="KW-0418">Kinase</keyword>
<keyword evidence="3" id="KW-0808">Transferase</keyword>
<dbReference type="Proteomes" id="UP000635606">
    <property type="component" value="Unassembled WGS sequence"/>
</dbReference>
<evidence type="ECO:0000313" key="11">
    <source>
        <dbReference type="EMBL" id="GIJ65906.1"/>
    </source>
</evidence>
<reference evidence="11" key="1">
    <citation type="submission" date="2021-01" db="EMBL/GenBank/DDBJ databases">
        <title>Whole genome shotgun sequence of Virgisporangium ochraceum NBRC 16418.</title>
        <authorList>
            <person name="Komaki H."/>
            <person name="Tamura T."/>
        </authorList>
    </citation>
    <scope>NUCLEOTIDE SEQUENCE</scope>
    <source>
        <strain evidence="11">NBRC 16418</strain>
    </source>
</reference>
<dbReference type="GO" id="GO:0005524">
    <property type="term" value="F:ATP binding"/>
    <property type="evidence" value="ECO:0007669"/>
    <property type="project" value="UniProtKB-UniRule"/>
</dbReference>
<keyword evidence="9" id="KW-0812">Transmembrane</keyword>
<keyword evidence="6 7" id="KW-0067">ATP-binding</keyword>
<keyword evidence="2" id="KW-0723">Serine/threonine-protein kinase</keyword>
<evidence type="ECO:0000256" key="3">
    <source>
        <dbReference type="ARBA" id="ARBA00022679"/>
    </source>
</evidence>
<evidence type="ECO:0000256" key="1">
    <source>
        <dbReference type="ARBA" id="ARBA00012513"/>
    </source>
</evidence>
<evidence type="ECO:0000256" key="5">
    <source>
        <dbReference type="ARBA" id="ARBA00022777"/>
    </source>
</evidence>
<evidence type="ECO:0000256" key="7">
    <source>
        <dbReference type="PROSITE-ProRule" id="PRU10141"/>
    </source>
</evidence>
<feature type="transmembrane region" description="Helical" evidence="9">
    <location>
        <begin position="334"/>
        <end position="356"/>
    </location>
</feature>
<keyword evidence="4 7" id="KW-0547">Nucleotide-binding</keyword>
<gene>
    <name evidence="11" type="ORF">Voc01_008230</name>
</gene>
<keyword evidence="12" id="KW-1185">Reference proteome</keyword>
<organism evidence="11 12">
    <name type="scientific">Virgisporangium ochraceum</name>
    <dbReference type="NCBI Taxonomy" id="65505"/>
    <lineage>
        <taxon>Bacteria</taxon>
        <taxon>Bacillati</taxon>
        <taxon>Actinomycetota</taxon>
        <taxon>Actinomycetes</taxon>
        <taxon>Micromonosporales</taxon>
        <taxon>Micromonosporaceae</taxon>
        <taxon>Virgisporangium</taxon>
    </lineage>
</organism>
<evidence type="ECO:0000313" key="12">
    <source>
        <dbReference type="Proteomes" id="UP000635606"/>
    </source>
</evidence>
<protein>
    <recommendedName>
        <fullName evidence="1">non-specific serine/threonine protein kinase</fullName>
        <ecNumber evidence="1">2.7.11.1</ecNumber>
    </recommendedName>
</protein>
<evidence type="ECO:0000256" key="8">
    <source>
        <dbReference type="SAM" id="MobiDB-lite"/>
    </source>
</evidence>
<dbReference type="InterPro" id="IPR008271">
    <property type="entry name" value="Ser/Thr_kinase_AS"/>
</dbReference>
<dbReference type="RefSeq" id="WP_203925894.1">
    <property type="nucleotide sequence ID" value="NZ_BOPH01000010.1"/>
</dbReference>
<dbReference type="Gene3D" id="3.30.200.20">
    <property type="entry name" value="Phosphorylase Kinase, domain 1"/>
    <property type="match status" value="1"/>
</dbReference>
<dbReference type="Gene3D" id="1.10.510.10">
    <property type="entry name" value="Transferase(Phosphotransferase) domain 1"/>
    <property type="match status" value="1"/>
</dbReference>
<dbReference type="SMART" id="SM00220">
    <property type="entry name" value="S_TKc"/>
    <property type="match status" value="1"/>
</dbReference>
<comment type="caution">
    <text evidence="11">The sequence shown here is derived from an EMBL/GenBank/DDBJ whole genome shotgun (WGS) entry which is preliminary data.</text>
</comment>
<name>A0A8J4E8P5_9ACTN</name>
<dbReference type="InterPro" id="IPR000719">
    <property type="entry name" value="Prot_kinase_dom"/>
</dbReference>
<proteinExistence type="predicted"/>
<dbReference type="InterPro" id="IPR017441">
    <property type="entry name" value="Protein_kinase_ATP_BS"/>
</dbReference>
<keyword evidence="9" id="KW-1133">Transmembrane helix</keyword>
<sequence length="541" mass="58155">MTQSPALLAGRYRLRDPLGTGGMGRVWLARDEVLHRDVAIKEVDPPAGLSLDEREELRTRTLREARTTARLSHPNVVQIYDVLGVDDRPWIVMEYVRSRSLQQILQDEGALPPARVAEIGLAVLRALAAAHAAGVLHRDIKPGNVLIADDGRVVLTDFGLATFQGGKSSVTRPGLVWGSPEYVAPERAKHGVSSVEADLWSLGATLYAAVEGSSPYARSTAMASLTALATERPPTPGHAGPLKPVISGLLRKDPRARLRASEVERILMRIADGENRVRAGRLLPRQRTAPATREDPDGPADYALPEPPPPDAPAPPAKAEIAPEPALRGPGRRAWLIVTAVIVALGVFAAAVVLLATDRPDRTATPPPGSATPAPVFVAPASAPPSLRMSPPTGWAYYAEAGRFAMFAPVGWEVRHKGTVTSLHEPTGPKVIEVDRWPAPPEGSLAAAQTRSQAWTNGSAGAPADYALIRLEPVQYFRNQGLEWEYTYNDPGRGATRTVSRWFIADGYCYSFSVLLPAYEPLGYTTYIAVLVGGFWPAGTS</sequence>
<dbReference type="InterPro" id="IPR011009">
    <property type="entry name" value="Kinase-like_dom_sf"/>
</dbReference>
<dbReference type="PANTHER" id="PTHR43289">
    <property type="entry name" value="MITOGEN-ACTIVATED PROTEIN KINASE KINASE KINASE 20-RELATED"/>
    <property type="match status" value="1"/>
</dbReference>